<evidence type="ECO:0000256" key="6">
    <source>
        <dbReference type="ARBA" id="ARBA00035169"/>
    </source>
</evidence>
<dbReference type="InterPro" id="IPR022598">
    <property type="entry name" value="FcoT_ThioEstase"/>
</dbReference>
<keyword evidence="1" id="KW-0276">Fatty acid metabolism</keyword>
<comment type="caution">
    <text evidence="9">The sequence shown here is derived from an EMBL/GenBank/DDBJ whole genome shotgun (WGS) entry which is preliminary data.</text>
</comment>
<proteinExistence type="inferred from homology"/>
<dbReference type="Gene3D" id="3.10.129.30">
    <property type="entry name" value="Rv0098, thioesterase-like hot dog domain"/>
    <property type="match status" value="1"/>
</dbReference>
<evidence type="ECO:0000256" key="3">
    <source>
        <dbReference type="ARBA" id="ARBA00023239"/>
    </source>
</evidence>
<organism evidence="9 10">
    <name type="scientific">Streptomyces rameus</name>
    <dbReference type="NCBI Taxonomy" id="68261"/>
    <lineage>
        <taxon>Bacteria</taxon>
        <taxon>Bacillati</taxon>
        <taxon>Actinomycetota</taxon>
        <taxon>Actinomycetes</taxon>
        <taxon>Kitasatosporales</taxon>
        <taxon>Streptomycetaceae</taxon>
        <taxon>Streptomyces</taxon>
    </lineage>
</organism>
<gene>
    <name evidence="9" type="primary">fcoT</name>
    <name evidence="9" type="ORF">GCM10010521_12890</name>
</gene>
<keyword evidence="2" id="KW-0443">Lipid metabolism</keyword>
<evidence type="ECO:0000256" key="5">
    <source>
        <dbReference type="ARBA" id="ARBA00035127"/>
    </source>
</evidence>
<evidence type="ECO:0000256" key="8">
    <source>
        <dbReference type="ARBA" id="ARBA00048742"/>
    </source>
</evidence>
<dbReference type="InterPro" id="IPR043064">
    <property type="entry name" value="FcoT_ThioEstase_Rv0098-like_sf"/>
</dbReference>
<evidence type="ECO:0000256" key="7">
    <source>
        <dbReference type="ARBA" id="ARBA00035448"/>
    </source>
</evidence>
<accession>A0ABP6MW56</accession>
<dbReference type="EMBL" id="BAAAVM010000013">
    <property type="protein sequence ID" value="GAA3127899.1"/>
    <property type="molecule type" value="Genomic_DNA"/>
</dbReference>
<keyword evidence="3" id="KW-0456">Lyase</keyword>
<protein>
    <recommendedName>
        <fullName evidence="6">(2E)-enoyl-[ACP] glycyltransferase</fullName>
        <ecNumber evidence="5">4.3.2.11</ecNumber>
    </recommendedName>
    <alternativeName>
        <fullName evidence="7">(2E)-unsaturated fatty acyl-[ACP] glycyltransferase</fullName>
    </alternativeName>
</protein>
<dbReference type="Pfam" id="PF10862">
    <property type="entry name" value="FcoT"/>
    <property type="match status" value="1"/>
</dbReference>
<evidence type="ECO:0000256" key="2">
    <source>
        <dbReference type="ARBA" id="ARBA00023098"/>
    </source>
</evidence>
<dbReference type="Proteomes" id="UP001500893">
    <property type="component" value="Unassembled WGS sequence"/>
</dbReference>
<evidence type="ECO:0000256" key="1">
    <source>
        <dbReference type="ARBA" id="ARBA00022832"/>
    </source>
</evidence>
<name>A0ABP6MW56_9ACTN</name>
<comment type="similarity">
    <text evidence="4">Belongs to the FcoT family.</text>
</comment>
<evidence type="ECO:0000313" key="9">
    <source>
        <dbReference type="EMBL" id="GAA3127899.1"/>
    </source>
</evidence>
<dbReference type="RefSeq" id="WP_345047874.1">
    <property type="nucleotide sequence ID" value="NZ_BAAAVM010000013.1"/>
</dbReference>
<dbReference type="EC" id="4.3.2.11" evidence="5"/>
<reference evidence="10" key="1">
    <citation type="journal article" date="2019" name="Int. J. Syst. Evol. Microbiol.">
        <title>The Global Catalogue of Microorganisms (GCM) 10K type strain sequencing project: providing services to taxonomists for standard genome sequencing and annotation.</title>
        <authorList>
            <consortium name="The Broad Institute Genomics Platform"/>
            <consortium name="The Broad Institute Genome Sequencing Center for Infectious Disease"/>
            <person name="Wu L."/>
            <person name="Ma J."/>
        </authorList>
    </citation>
    <scope>NUCLEOTIDE SEQUENCE [LARGE SCALE GENOMIC DNA]</scope>
    <source>
        <strain evidence="10">JCM 11574</strain>
    </source>
</reference>
<evidence type="ECO:0000313" key="10">
    <source>
        <dbReference type="Proteomes" id="UP001500893"/>
    </source>
</evidence>
<keyword evidence="10" id="KW-1185">Reference proteome</keyword>
<sequence length="182" mass="20315">MTAPVTDHAAVPSQRSYPTDEELLARVLVPYKQHCKYLTSAEVSASAGLSSARCAFAIPESCYIDDTGHLNSVEANIAYNQMMYYLVAKSVKEGLLTGFEDWTPDDFWRHQLPDILIARFASNFRRPVDPRHFSGELEFRSVTRRAPAGGSPFLHARTVFRYQDAHGGRCDGEATLAFVNVL</sequence>
<evidence type="ECO:0000256" key="4">
    <source>
        <dbReference type="ARBA" id="ARBA00035117"/>
    </source>
</evidence>
<comment type="catalytic activity">
    <reaction evidence="8">
        <text>a (3R)-3-[(carboxymethyl)amino]fatty acid + holo-[ACP] + H(+) = a (2E)-enoyl-[ACP] + glycine + H2O</text>
        <dbReference type="Rhea" id="RHEA:74923"/>
        <dbReference type="Rhea" id="RHEA-COMP:9685"/>
        <dbReference type="Rhea" id="RHEA-COMP:9925"/>
        <dbReference type="ChEBI" id="CHEBI:15377"/>
        <dbReference type="ChEBI" id="CHEBI:15378"/>
        <dbReference type="ChEBI" id="CHEBI:57305"/>
        <dbReference type="ChEBI" id="CHEBI:64479"/>
        <dbReference type="ChEBI" id="CHEBI:78784"/>
        <dbReference type="ChEBI" id="CHEBI:193080"/>
        <dbReference type="EC" id="4.3.2.11"/>
    </reaction>
    <physiologicalReaction direction="right-to-left" evidence="8">
        <dbReference type="Rhea" id="RHEA:74925"/>
    </physiologicalReaction>
</comment>